<reference evidence="4 5" key="1">
    <citation type="journal article" date="2021" name="Int. J. Syst. Evol. Microbiol.">
        <title>Amazonocrinis nigriterrae gen. nov., sp. nov., Atlanticothrix silvestris gen. nov., sp. nov. and Dendronalium phyllosphericum gen. nov., sp. nov., nostocacean cyanobacteria from Brazilian environments.</title>
        <authorList>
            <person name="Alvarenga D.O."/>
            <person name="Andreote A.P.D."/>
            <person name="Branco L.H.Z."/>
            <person name="Delbaje E."/>
            <person name="Cruz R.B."/>
            <person name="Varani A.M."/>
            <person name="Fiore M.F."/>
        </authorList>
    </citation>
    <scope>NUCLEOTIDE SEQUENCE [LARGE SCALE GENOMIC DNA]</scope>
    <source>
        <strain evidence="4 5">CENA357</strain>
    </source>
</reference>
<dbReference type="PROSITE" id="PS50110">
    <property type="entry name" value="RESPONSE_REGULATORY"/>
    <property type="match status" value="1"/>
</dbReference>
<name>A0A8J7L4Z1_9CYAN</name>
<proteinExistence type="predicted"/>
<accession>A0A8J7L4Z1</accession>
<evidence type="ECO:0000256" key="2">
    <source>
        <dbReference type="PROSITE-ProRule" id="PRU00169"/>
    </source>
</evidence>
<dbReference type="InterPro" id="IPR050595">
    <property type="entry name" value="Bact_response_regulator"/>
</dbReference>
<keyword evidence="5" id="KW-1185">Reference proteome</keyword>
<evidence type="ECO:0000256" key="1">
    <source>
        <dbReference type="ARBA" id="ARBA00022553"/>
    </source>
</evidence>
<comment type="caution">
    <text evidence="4">The sequence shown here is derived from an EMBL/GenBank/DDBJ whole genome shotgun (WGS) entry which is preliminary data.</text>
</comment>
<feature type="domain" description="Response regulatory" evidence="3">
    <location>
        <begin position="1"/>
        <end position="119"/>
    </location>
</feature>
<evidence type="ECO:0000313" key="5">
    <source>
        <dbReference type="Proteomes" id="UP000599391"/>
    </source>
</evidence>
<protein>
    <submittedName>
        <fullName evidence="4">Response regulator</fullName>
    </submittedName>
</protein>
<dbReference type="InterPro" id="IPR001789">
    <property type="entry name" value="Sig_transdc_resp-reg_receiver"/>
</dbReference>
<evidence type="ECO:0000313" key="4">
    <source>
        <dbReference type="EMBL" id="MBH8552517.1"/>
    </source>
</evidence>
<dbReference type="Pfam" id="PF00072">
    <property type="entry name" value="Response_reg"/>
    <property type="match status" value="1"/>
</dbReference>
<dbReference type="PANTHER" id="PTHR44591:SF3">
    <property type="entry name" value="RESPONSE REGULATORY DOMAIN-CONTAINING PROTEIN"/>
    <property type="match status" value="1"/>
</dbReference>
<dbReference type="EMBL" id="JAECZB010000015">
    <property type="protein sequence ID" value="MBH8552517.1"/>
    <property type="molecule type" value="Genomic_DNA"/>
</dbReference>
<dbReference type="SUPFAM" id="SSF52172">
    <property type="entry name" value="CheY-like"/>
    <property type="match status" value="1"/>
</dbReference>
<dbReference type="Proteomes" id="UP000599391">
    <property type="component" value="Unassembled WGS sequence"/>
</dbReference>
<dbReference type="PANTHER" id="PTHR44591">
    <property type="entry name" value="STRESS RESPONSE REGULATOR PROTEIN 1"/>
    <property type="match status" value="1"/>
</dbReference>
<dbReference type="AlphaFoldDB" id="A0A8J7L4Z1"/>
<feature type="modified residue" description="4-aspartylphosphate" evidence="2">
    <location>
        <position position="55"/>
    </location>
</feature>
<evidence type="ECO:0000259" key="3">
    <source>
        <dbReference type="PROSITE" id="PS50110"/>
    </source>
</evidence>
<dbReference type="SMART" id="SM00448">
    <property type="entry name" value="REC"/>
    <property type="match status" value="1"/>
</dbReference>
<dbReference type="InterPro" id="IPR011006">
    <property type="entry name" value="CheY-like_superfamily"/>
</dbReference>
<organism evidence="4 5">
    <name type="scientific">Atlanticothrix silvestris CENA357</name>
    <dbReference type="NCBI Taxonomy" id="1725252"/>
    <lineage>
        <taxon>Bacteria</taxon>
        <taxon>Bacillati</taxon>
        <taxon>Cyanobacteriota</taxon>
        <taxon>Cyanophyceae</taxon>
        <taxon>Nostocales</taxon>
        <taxon>Nodulariaceae</taxon>
        <taxon>Atlanticothrix</taxon>
        <taxon>Atlanticothrix silvestris</taxon>
    </lineage>
</organism>
<gene>
    <name evidence="4" type="ORF">I8751_09035</name>
</gene>
<keyword evidence="1 2" id="KW-0597">Phosphoprotein</keyword>
<dbReference type="Gene3D" id="3.40.50.2300">
    <property type="match status" value="1"/>
</dbReference>
<dbReference type="GO" id="GO:0000160">
    <property type="term" value="P:phosphorelay signal transduction system"/>
    <property type="evidence" value="ECO:0007669"/>
    <property type="project" value="InterPro"/>
</dbReference>
<sequence>MVVDDEQDVQLLFRQKFRRELKQDQIKLYFAFSAEEALEYLQSQLINRLTLLVTDINMPGMNGLEMLKVVKNNYPNLKVFIITAYDDEFNYLTAKQYGADGYITKPIEFDKLKEKILNL</sequence>